<gene>
    <name evidence="2" type="ORF">H7F16_02330</name>
</gene>
<accession>A0A842I3R7</accession>
<comment type="caution">
    <text evidence="2">The sequence shown here is derived from an EMBL/GenBank/DDBJ whole genome shotgun (WGS) entry which is preliminary data.</text>
</comment>
<dbReference type="AlphaFoldDB" id="A0A842I3R7"/>
<evidence type="ECO:0008006" key="4">
    <source>
        <dbReference type="Google" id="ProtNLM"/>
    </source>
</evidence>
<sequence length="75" mass="6987">MRILPFALLSVTALGLAACAPGQSGIRCGTGDGGRAAIGAVTGALAADILDKNALTGAAIGAGAGALADDAGVCY</sequence>
<organism evidence="2 3">
    <name type="scientific">Paragemmobacter straminiformis</name>
    <dbReference type="NCBI Taxonomy" id="2045119"/>
    <lineage>
        <taxon>Bacteria</taxon>
        <taxon>Pseudomonadati</taxon>
        <taxon>Pseudomonadota</taxon>
        <taxon>Alphaproteobacteria</taxon>
        <taxon>Rhodobacterales</taxon>
        <taxon>Paracoccaceae</taxon>
        <taxon>Paragemmobacter</taxon>
    </lineage>
</organism>
<keyword evidence="1" id="KW-0732">Signal</keyword>
<proteinExistence type="predicted"/>
<dbReference type="RefSeq" id="WP_185795937.1">
    <property type="nucleotide sequence ID" value="NZ_JACLQD010000001.1"/>
</dbReference>
<dbReference type="PROSITE" id="PS51257">
    <property type="entry name" value="PROKAR_LIPOPROTEIN"/>
    <property type="match status" value="1"/>
</dbReference>
<feature type="chain" id="PRO_5032503318" description="17 kDa surface antigen" evidence="1">
    <location>
        <begin position="18"/>
        <end position="75"/>
    </location>
</feature>
<dbReference type="Proteomes" id="UP000555411">
    <property type="component" value="Unassembled WGS sequence"/>
</dbReference>
<name>A0A842I3R7_9RHOB</name>
<reference evidence="2 3" key="1">
    <citation type="journal article" date="2017" name="Int. J. Syst. Evol. Microbiol.">
        <title>Gemmobacter straminiformis sp. nov., isolated from an artificial fountain.</title>
        <authorList>
            <person name="Kang J.Y."/>
            <person name="Kim M.J."/>
            <person name="Chun J."/>
            <person name="Son K.P."/>
            <person name="Jahng K.Y."/>
        </authorList>
    </citation>
    <scope>NUCLEOTIDE SEQUENCE [LARGE SCALE GENOMIC DNA]</scope>
    <source>
        <strain evidence="2 3">CAM-8</strain>
    </source>
</reference>
<evidence type="ECO:0000313" key="3">
    <source>
        <dbReference type="Proteomes" id="UP000555411"/>
    </source>
</evidence>
<feature type="signal peptide" evidence="1">
    <location>
        <begin position="1"/>
        <end position="17"/>
    </location>
</feature>
<evidence type="ECO:0000313" key="2">
    <source>
        <dbReference type="EMBL" id="MBC2834326.1"/>
    </source>
</evidence>
<protein>
    <recommendedName>
        <fullName evidence="4">17 kDa surface antigen</fullName>
    </recommendedName>
</protein>
<evidence type="ECO:0000256" key="1">
    <source>
        <dbReference type="SAM" id="SignalP"/>
    </source>
</evidence>
<dbReference type="EMBL" id="JACLQD010000001">
    <property type="protein sequence ID" value="MBC2834326.1"/>
    <property type="molecule type" value="Genomic_DNA"/>
</dbReference>
<keyword evidence="3" id="KW-1185">Reference proteome</keyword>